<dbReference type="InterPro" id="IPR006600">
    <property type="entry name" value="HTH_CenpB_DNA-bd_dom"/>
</dbReference>
<sequence length="320" mass="36086">MGKIIGFCNETTQLGDKTAEDEKNSIERAMVRYVEIRKRKGLPLRRKLFRKRALDHANAHGLTKFQISHSWITQFARENNVIFIKQKVHPASVERDTDSVPGSGEESVYAADDPYRAENDNDMTTEESGCGKSELLERIAQFAPKDVFYVDELLVAVGGGEDIRSRQQLNSLFATNMDGSIKLPLMVFGDSIQQNNLHEMGQLPVVCLKQKTTISTQEALRQWLHMLDHMFSRIAKKVLMIIREATIAGSVISQTKYSSLALLILPAKEQMIEKPLRQGITGTLNACYDHIVKSSNSSRLRWSLHLKSRCSHCTAAGRRI</sequence>
<evidence type="ECO:0000313" key="4">
    <source>
        <dbReference type="EMBL" id="ETN60599.1"/>
    </source>
</evidence>
<dbReference type="SUPFAM" id="SSF46689">
    <property type="entry name" value="Homeodomain-like"/>
    <property type="match status" value="1"/>
</dbReference>
<evidence type="ECO:0000313" key="6">
    <source>
        <dbReference type="Proteomes" id="UP000000673"/>
    </source>
</evidence>
<evidence type="ECO:0000313" key="5">
    <source>
        <dbReference type="EnsemblMetazoa" id="ADAC007777-PA"/>
    </source>
</evidence>
<dbReference type="Proteomes" id="UP000000673">
    <property type="component" value="Unassembled WGS sequence"/>
</dbReference>
<reference evidence="5" key="4">
    <citation type="submission" date="2015-06" db="UniProtKB">
        <authorList>
            <consortium name="EnsemblMetazoa"/>
        </authorList>
    </citation>
    <scope>IDENTIFICATION</scope>
</reference>
<dbReference type="VEuPathDB" id="VectorBase:ADAR2_005061"/>
<dbReference type="eggNOG" id="KOG3105">
    <property type="taxonomic scope" value="Eukaryota"/>
</dbReference>
<dbReference type="EnsemblMetazoa" id="ADAC007777-RA">
    <property type="protein sequence ID" value="ADAC007777-PA"/>
    <property type="gene ID" value="ADAC007777"/>
</dbReference>
<dbReference type="HOGENOM" id="CLU_869366_0_0_1"/>
<dbReference type="STRING" id="43151.W5JCP4"/>
<evidence type="ECO:0000256" key="2">
    <source>
        <dbReference type="ARBA" id="ARBA00023125"/>
    </source>
</evidence>
<evidence type="ECO:0000259" key="3">
    <source>
        <dbReference type="PROSITE" id="PS51253"/>
    </source>
</evidence>
<accession>W5JCP4</accession>
<evidence type="ECO:0000256" key="1">
    <source>
        <dbReference type="ARBA" id="ARBA00004123"/>
    </source>
</evidence>
<dbReference type="VEuPathDB" id="VectorBase:ADAC007777"/>
<organism evidence="4">
    <name type="scientific">Anopheles darlingi</name>
    <name type="common">Mosquito</name>
    <dbReference type="NCBI Taxonomy" id="43151"/>
    <lineage>
        <taxon>Eukaryota</taxon>
        <taxon>Metazoa</taxon>
        <taxon>Ecdysozoa</taxon>
        <taxon>Arthropoda</taxon>
        <taxon>Hexapoda</taxon>
        <taxon>Insecta</taxon>
        <taxon>Pterygota</taxon>
        <taxon>Neoptera</taxon>
        <taxon>Endopterygota</taxon>
        <taxon>Diptera</taxon>
        <taxon>Nematocera</taxon>
        <taxon>Culicoidea</taxon>
        <taxon>Culicidae</taxon>
        <taxon>Anophelinae</taxon>
        <taxon>Anopheles</taxon>
    </lineage>
</organism>
<dbReference type="OMA" id="DETCENW"/>
<name>W5JCP4_ANODA</name>
<reference evidence="4" key="2">
    <citation type="submission" date="2010-05" db="EMBL/GenBank/DDBJ databases">
        <authorList>
            <person name="Almeida L.G."/>
            <person name="Nicolas M.F."/>
            <person name="Souza R.C."/>
            <person name="Vasconcelos A.T.R."/>
        </authorList>
    </citation>
    <scope>NUCLEOTIDE SEQUENCE</scope>
</reference>
<dbReference type="GO" id="GO:0003677">
    <property type="term" value="F:DNA binding"/>
    <property type="evidence" value="ECO:0007669"/>
    <property type="project" value="UniProtKB-KW"/>
</dbReference>
<gene>
    <name evidence="4" type="ORF">AND_007777</name>
</gene>
<keyword evidence="2" id="KW-0238">DNA-binding</keyword>
<proteinExistence type="predicted"/>
<dbReference type="InterPro" id="IPR009057">
    <property type="entry name" value="Homeodomain-like_sf"/>
</dbReference>
<dbReference type="InterPro" id="IPR004875">
    <property type="entry name" value="DDE_SF_endonuclease_dom"/>
</dbReference>
<dbReference type="AlphaFoldDB" id="W5JCP4"/>
<reference evidence="4" key="3">
    <citation type="journal article" date="2013" name="Nucleic Acids Res.">
        <title>The genome of Anopheles darlingi, the main neotropical malaria vector.</title>
        <authorList>
            <person name="Marinotti O."/>
            <person name="Cerqueira G.C."/>
            <person name="de Almeida L.G."/>
            <person name="Ferro M.I."/>
            <person name="Loreto E.L."/>
            <person name="Zaha A."/>
            <person name="Teixeira S.M."/>
            <person name="Wespiser A.R."/>
            <person name="Almeida E Silva A."/>
            <person name="Schlindwein A.D."/>
            <person name="Pacheco A.C."/>
            <person name="Silva A.L."/>
            <person name="Graveley B.R."/>
            <person name="Walenz B.P."/>
            <person name="Lima Bde A."/>
            <person name="Ribeiro C.A."/>
            <person name="Nunes-Silva C.G."/>
            <person name="de Carvalho C.R."/>
            <person name="Soares C.M."/>
            <person name="de Menezes C.B."/>
            <person name="Matiolli C."/>
            <person name="Caffrey D."/>
            <person name="Araujo D.A."/>
            <person name="de Oliveira D.M."/>
            <person name="Golenbock D."/>
            <person name="Grisard E.C."/>
            <person name="Fantinatti-Garboggini F."/>
            <person name="de Carvalho F.M."/>
            <person name="Barcellos F.G."/>
            <person name="Prosdocimi F."/>
            <person name="May G."/>
            <person name="Azevedo Junior G.M."/>
            <person name="Guimaraes G.M."/>
            <person name="Goldman G.H."/>
            <person name="Padilha I.Q."/>
            <person name="Batista Jda S."/>
            <person name="Ferro J.A."/>
            <person name="Ribeiro J.M."/>
            <person name="Fietto J.L."/>
            <person name="Dabbas K.M."/>
            <person name="Cerdeira L."/>
            <person name="Agnez-Lima L.F."/>
            <person name="Brocchi M."/>
            <person name="de Carvalho M.O."/>
            <person name="Teixeira Mde M."/>
            <person name="Diniz Maia Mde M."/>
            <person name="Goldman M.H."/>
            <person name="Cruz Schneider M.P."/>
            <person name="Felipe M.S."/>
            <person name="Hungria M."/>
            <person name="Nicolas M.F."/>
            <person name="Pereira M."/>
            <person name="Montes M.A."/>
            <person name="Cantao M.E."/>
            <person name="Vincentz M."/>
            <person name="Rafael M.S."/>
            <person name="Silverman N."/>
            <person name="Stoco P.H."/>
            <person name="Souza R.C."/>
            <person name="Vicentini R."/>
            <person name="Gazzinelli R.T."/>
            <person name="Neves Rde O."/>
            <person name="Silva R."/>
            <person name="Astolfi-Filho S."/>
            <person name="Maciel T.E."/>
            <person name="Urmenyi T.P."/>
            <person name="Tadei W.P."/>
            <person name="Camargo E.P."/>
            <person name="de Vasconcelos A.T."/>
        </authorList>
    </citation>
    <scope>NUCLEOTIDE SEQUENCE</scope>
</reference>
<dbReference type="Pfam" id="PF03221">
    <property type="entry name" value="HTH_Tnp_Tc5"/>
    <property type="match status" value="1"/>
</dbReference>
<dbReference type="Gene3D" id="1.10.10.60">
    <property type="entry name" value="Homeodomain-like"/>
    <property type="match status" value="1"/>
</dbReference>
<feature type="domain" description="HTH CENPB-type" evidence="3">
    <location>
        <begin position="14"/>
        <end position="85"/>
    </location>
</feature>
<comment type="subcellular location">
    <subcellularLocation>
        <location evidence="1">Nucleus</location>
    </subcellularLocation>
</comment>
<keyword evidence="6" id="KW-1185">Reference proteome</keyword>
<protein>
    <recommendedName>
        <fullName evidence="3">HTH CENPB-type domain-containing protein</fullName>
    </recommendedName>
</protein>
<dbReference type="Pfam" id="PF03184">
    <property type="entry name" value="DDE_1"/>
    <property type="match status" value="1"/>
</dbReference>
<dbReference type="PROSITE" id="PS51253">
    <property type="entry name" value="HTH_CENPB"/>
    <property type="match status" value="1"/>
</dbReference>
<reference evidence="4 6" key="1">
    <citation type="journal article" date="2010" name="BMC Genomics">
        <title>Combination of measures distinguishes pre-miRNAs from other stem-loops in the genome of the newly sequenced Anopheles darlingi.</title>
        <authorList>
            <person name="Mendes N.D."/>
            <person name="Freitas A.T."/>
            <person name="Vasconcelos A.T."/>
            <person name="Sagot M.F."/>
        </authorList>
    </citation>
    <scope>NUCLEOTIDE SEQUENCE</scope>
</reference>
<dbReference type="GO" id="GO:0005634">
    <property type="term" value="C:nucleus"/>
    <property type="evidence" value="ECO:0007669"/>
    <property type="project" value="UniProtKB-SubCell"/>
</dbReference>
<dbReference type="EMBL" id="ADMH02001893">
    <property type="protein sequence ID" value="ETN60599.1"/>
    <property type="molecule type" value="Genomic_DNA"/>
</dbReference>